<name>A0A286UAL4_9AGAM</name>
<evidence type="ECO:0000256" key="6">
    <source>
        <dbReference type="ARBA" id="ARBA00023242"/>
    </source>
</evidence>
<dbReference type="InParanoid" id="A0A286UAL4"/>
<feature type="compositionally biased region" description="Low complexity" evidence="7">
    <location>
        <begin position="253"/>
        <end position="265"/>
    </location>
</feature>
<keyword evidence="2" id="KW-0479">Metal-binding</keyword>
<protein>
    <submittedName>
        <fullName evidence="8">Coiled-coil domain-containing 16</fullName>
    </submittedName>
</protein>
<evidence type="ECO:0000256" key="7">
    <source>
        <dbReference type="SAM" id="MobiDB-lite"/>
    </source>
</evidence>
<dbReference type="STRING" id="2282107.A0A286UAL4"/>
<evidence type="ECO:0000313" key="8">
    <source>
        <dbReference type="EMBL" id="PAV16607.1"/>
    </source>
</evidence>
<evidence type="ECO:0000256" key="2">
    <source>
        <dbReference type="ARBA" id="ARBA00022723"/>
    </source>
</evidence>
<dbReference type="AlphaFoldDB" id="A0A286UAL4"/>
<keyword evidence="5" id="KW-0175">Coiled coil</keyword>
<gene>
    <name evidence="8" type="ORF">PNOK_0822700</name>
</gene>
<dbReference type="OrthoDB" id="77607at2759"/>
<dbReference type="GO" id="GO:0044773">
    <property type="term" value="P:mitotic DNA damage checkpoint signaling"/>
    <property type="evidence" value="ECO:0007669"/>
    <property type="project" value="TreeGrafter"/>
</dbReference>
<keyword evidence="3" id="KW-0863">Zinc-finger</keyword>
<dbReference type="GO" id="GO:0033260">
    <property type="term" value="P:nuclear DNA replication"/>
    <property type="evidence" value="ECO:0007669"/>
    <property type="project" value="TreeGrafter"/>
</dbReference>
<evidence type="ECO:0000256" key="3">
    <source>
        <dbReference type="ARBA" id="ARBA00022771"/>
    </source>
</evidence>
<feature type="region of interest" description="Disordered" evidence="7">
    <location>
        <begin position="67"/>
        <end position="193"/>
    </location>
</feature>
<dbReference type="Gene3D" id="3.30.160.60">
    <property type="entry name" value="Classic Zinc Finger"/>
    <property type="match status" value="1"/>
</dbReference>
<feature type="compositionally biased region" description="Acidic residues" evidence="7">
    <location>
        <begin position="88"/>
        <end position="98"/>
    </location>
</feature>
<keyword evidence="6" id="KW-0539">Nucleus</keyword>
<proteinExistence type="predicted"/>
<dbReference type="PANTHER" id="PTHR13278">
    <property type="entry name" value="ZINC FINGER PROTEIN 830"/>
    <property type="match status" value="1"/>
</dbReference>
<feature type="region of interest" description="Disordered" evidence="7">
    <location>
        <begin position="221"/>
        <end position="290"/>
    </location>
</feature>
<comment type="caution">
    <text evidence="8">The sequence shown here is derived from an EMBL/GenBank/DDBJ whole genome shotgun (WGS) entry which is preliminary data.</text>
</comment>
<feature type="compositionally biased region" description="Low complexity" evidence="7">
    <location>
        <begin position="173"/>
        <end position="182"/>
    </location>
</feature>
<feature type="compositionally biased region" description="Basic and acidic residues" evidence="7">
    <location>
        <begin position="76"/>
        <end position="87"/>
    </location>
</feature>
<feature type="compositionally biased region" description="Low complexity" evidence="7">
    <location>
        <begin position="116"/>
        <end position="138"/>
    </location>
</feature>
<dbReference type="GO" id="GO:0005681">
    <property type="term" value="C:spliceosomal complex"/>
    <property type="evidence" value="ECO:0007669"/>
    <property type="project" value="InterPro"/>
</dbReference>
<feature type="compositionally biased region" description="Polar residues" evidence="7">
    <location>
        <begin position="147"/>
        <end position="157"/>
    </location>
</feature>
<dbReference type="PANTHER" id="PTHR13278:SF0">
    <property type="entry name" value="ZINC FINGER PROTEIN 830"/>
    <property type="match status" value="1"/>
</dbReference>
<feature type="compositionally biased region" description="Polar residues" evidence="7">
    <location>
        <begin position="243"/>
        <end position="252"/>
    </location>
</feature>
<reference evidence="8 9" key="1">
    <citation type="journal article" date="2017" name="Mol. Ecol.">
        <title>Comparative and population genomic landscape of Phellinus noxius: A hypervariable fungus causing root rot in trees.</title>
        <authorList>
            <person name="Chung C.L."/>
            <person name="Lee T.J."/>
            <person name="Akiba M."/>
            <person name="Lee H.H."/>
            <person name="Kuo T.H."/>
            <person name="Liu D."/>
            <person name="Ke H.M."/>
            <person name="Yokoi T."/>
            <person name="Roa M.B."/>
            <person name="Lu M.J."/>
            <person name="Chang Y.Y."/>
            <person name="Ann P.J."/>
            <person name="Tsai J.N."/>
            <person name="Chen C.Y."/>
            <person name="Tzean S.S."/>
            <person name="Ota Y."/>
            <person name="Hattori T."/>
            <person name="Sahashi N."/>
            <person name="Liou R.F."/>
            <person name="Kikuchi T."/>
            <person name="Tsai I.J."/>
        </authorList>
    </citation>
    <scope>NUCLEOTIDE SEQUENCE [LARGE SCALE GENOMIC DNA]</scope>
    <source>
        <strain evidence="8 9">FFPRI411160</strain>
    </source>
</reference>
<dbReference type="GO" id="GO:0033314">
    <property type="term" value="P:mitotic DNA replication checkpoint signaling"/>
    <property type="evidence" value="ECO:0007669"/>
    <property type="project" value="TreeGrafter"/>
</dbReference>
<evidence type="ECO:0000256" key="5">
    <source>
        <dbReference type="ARBA" id="ARBA00023054"/>
    </source>
</evidence>
<feature type="compositionally biased region" description="Basic and acidic residues" evidence="7">
    <location>
        <begin position="278"/>
        <end position="290"/>
    </location>
</feature>
<sequence>MSDARTLLRAKRQEARIQHPFAAYTSSGQLRCTACSSSIKSASMWEGHLGSKPHRLAVSRLREAEAAKAQALAEQEETRRGKRKAEDADMDMDVDDIPQDSLRVSESTKKRRTSEEPTTTTTTTSSSTSVSASKPSKSGFPADFFSDPSQAPVLSTLDSEDESDSEAPHPSATTTTNNTTQTPSAPKSQLDLEWEAFQASLTASADREEDQKIAYERATVFAEPELAPSAINGGTSGFPPNTGPGTFNNASSEGAGQQGQQGQQEEAGKEEDEEETEEEKRARKEREERELIMDRLIEEERLQEEADERVGLLKARVEALKRAREAKRASKSSSNKS</sequence>
<keyword evidence="9" id="KW-1185">Reference proteome</keyword>
<evidence type="ECO:0000256" key="1">
    <source>
        <dbReference type="ARBA" id="ARBA00004123"/>
    </source>
</evidence>
<feature type="compositionally biased region" description="Acidic residues" evidence="7">
    <location>
        <begin position="268"/>
        <end position="277"/>
    </location>
</feature>
<dbReference type="SUPFAM" id="SSF57667">
    <property type="entry name" value="beta-beta-alpha zinc fingers"/>
    <property type="match status" value="1"/>
</dbReference>
<accession>A0A286UAL4</accession>
<dbReference type="Proteomes" id="UP000217199">
    <property type="component" value="Unassembled WGS sequence"/>
</dbReference>
<comment type="subcellular location">
    <subcellularLocation>
        <location evidence="1">Nucleus</location>
    </subcellularLocation>
</comment>
<dbReference type="InterPro" id="IPR040050">
    <property type="entry name" value="ZNF830-like"/>
</dbReference>
<organism evidence="8 9">
    <name type="scientific">Pyrrhoderma noxium</name>
    <dbReference type="NCBI Taxonomy" id="2282107"/>
    <lineage>
        <taxon>Eukaryota</taxon>
        <taxon>Fungi</taxon>
        <taxon>Dikarya</taxon>
        <taxon>Basidiomycota</taxon>
        <taxon>Agaricomycotina</taxon>
        <taxon>Agaricomycetes</taxon>
        <taxon>Hymenochaetales</taxon>
        <taxon>Hymenochaetaceae</taxon>
        <taxon>Pyrrhoderma</taxon>
    </lineage>
</organism>
<dbReference type="InterPro" id="IPR036236">
    <property type="entry name" value="Znf_C2H2_sf"/>
</dbReference>
<dbReference type="GO" id="GO:0003676">
    <property type="term" value="F:nucleic acid binding"/>
    <property type="evidence" value="ECO:0007669"/>
    <property type="project" value="InterPro"/>
</dbReference>
<evidence type="ECO:0000313" key="9">
    <source>
        <dbReference type="Proteomes" id="UP000217199"/>
    </source>
</evidence>
<dbReference type="EMBL" id="NBII01000008">
    <property type="protein sequence ID" value="PAV16607.1"/>
    <property type="molecule type" value="Genomic_DNA"/>
</dbReference>
<dbReference type="GO" id="GO:0008270">
    <property type="term" value="F:zinc ion binding"/>
    <property type="evidence" value="ECO:0007669"/>
    <property type="project" value="UniProtKB-KW"/>
</dbReference>
<keyword evidence="4" id="KW-0862">Zinc</keyword>
<evidence type="ECO:0000256" key="4">
    <source>
        <dbReference type="ARBA" id="ARBA00022833"/>
    </source>
</evidence>